<accession>A0A2P7YY44</accession>
<dbReference type="PANTHER" id="PTHR41237">
    <property type="entry name" value="37S RIBOSOMAL PROTEIN MRP21, MITOCHONDRIAL"/>
    <property type="match status" value="1"/>
</dbReference>
<dbReference type="InterPro" id="IPR052837">
    <property type="entry name" value="Mitoribosomal_bS21"/>
</dbReference>
<evidence type="ECO:0000256" key="2">
    <source>
        <dbReference type="ARBA" id="ARBA00022980"/>
    </source>
</evidence>
<dbReference type="STRING" id="418784.A0A2P7YY44"/>
<dbReference type="Proteomes" id="UP000241107">
    <property type="component" value="Unassembled WGS sequence"/>
</dbReference>
<evidence type="ECO:0000313" key="4">
    <source>
        <dbReference type="EMBL" id="PSK40889.1"/>
    </source>
</evidence>
<dbReference type="GO" id="GO:0005763">
    <property type="term" value="C:mitochondrial small ribosomal subunit"/>
    <property type="evidence" value="ECO:0007669"/>
    <property type="project" value="TreeGrafter"/>
</dbReference>
<evidence type="ECO:0000313" key="5">
    <source>
        <dbReference type="Proteomes" id="UP000241107"/>
    </source>
</evidence>
<dbReference type="GeneID" id="36563946"/>
<evidence type="ECO:0000256" key="1">
    <source>
        <dbReference type="ARBA" id="ARBA00006640"/>
    </source>
</evidence>
<dbReference type="GO" id="GO:0070124">
    <property type="term" value="P:mitochondrial translational initiation"/>
    <property type="evidence" value="ECO:0007669"/>
    <property type="project" value="TreeGrafter"/>
</dbReference>
<evidence type="ECO:0000256" key="3">
    <source>
        <dbReference type="ARBA" id="ARBA00023274"/>
    </source>
</evidence>
<dbReference type="GO" id="GO:0003735">
    <property type="term" value="F:structural constituent of ribosome"/>
    <property type="evidence" value="ECO:0007669"/>
    <property type="project" value="InterPro"/>
</dbReference>
<sequence>MLSGKLTKSLPLQRLSVAPLIARLFTSLLRALNVFDELKQTSEKLDSATKKNASTVFDIDDLIANSPDLQKSEQSFGNYDSYAFGNTAKHPRNVAKELNITGTQAGRTAEVRFGNVTQALRQLSRNLRQEELISRKNQQKRHLRPALLHAEKHRKWWRKNFGARFTHLLQEVLEAKRRGY</sequence>
<keyword evidence="5" id="KW-1185">Reference proteome</keyword>
<dbReference type="AlphaFoldDB" id="A0A2P7YY44"/>
<dbReference type="RefSeq" id="XP_024715588.1">
    <property type="nucleotide sequence ID" value="XM_024855989.1"/>
</dbReference>
<gene>
    <name evidence="4" type="ORF">C7M61_000553</name>
</gene>
<keyword evidence="2" id="KW-0689">Ribosomal protein</keyword>
<dbReference type="OrthoDB" id="2501249at2759"/>
<dbReference type="InterPro" id="IPR001911">
    <property type="entry name" value="Ribosomal_bS21"/>
</dbReference>
<dbReference type="VEuPathDB" id="FungiDB:C7M61_000553"/>
<protein>
    <recommendedName>
        <fullName evidence="6">Ribosomal protein S21</fullName>
    </recommendedName>
</protein>
<proteinExistence type="inferred from homology"/>
<dbReference type="EMBL" id="PYFQ01000001">
    <property type="protein sequence ID" value="PSK40889.1"/>
    <property type="molecule type" value="Genomic_DNA"/>
</dbReference>
<comment type="similarity">
    <text evidence="1">Belongs to the bacterial ribosomal protein bS21 family.</text>
</comment>
<name>A0A2P7YY44_9ASCO</name>
<organism evidence="4 5">
    <name type="scientific">Candidozyma pseudohaemuli</name>
    <dbReference type="NCBI Taxonomy" id="418784"/>
    <lineage>
        <taxon>Eukaryota</taxon>
        <taxon>Fungi</taxon>
        <taxon>Dikarya</taxon>
        <taxon>Ascomycota</taxon>
        <taxon>Saccharomycotina</taxon>
        <taxon>Pichiomycetes</taxon>
        <taxon>Metschnikowiaceae</taxon>
        <taxon>Candidozyma</taxon>
    </lineage>
</organism>
<dbReference type="Pfam" id="PF01165">
    <property type="entry name" value="Ribosomal_S21"/>
    <property type="match status" value="1"/>
</dbReference>
<reference evidence="4 5" key="1">
    <citation type="submission" date="2018-03" db="EMBL/GenBank/DDBJ databases">
        <title>Candida pseudohaemulonii genome assembly and annotation.</title>
        <authorList>
            <person name="Munoz J.F."/>
            <person name="Gade L.G."/>
            <person name="Chow N.A."/>
            <person name="Litvintseva A.P."/>
            <person name="Loparev V.N."/>
            <person name="Cuomo C.A."/>
        </authorList>
    </citation>
    <scope>NUCLEOTIDE SEQUENCE [LARGE SCALE GENOMIC DNA]</scope>
    <source>
        <strain evidence="4 5">B12108</strain>
    </source>
</reference>
<dbReference type="PANTHER" id="PTHR41237:SF1">
    <property type="entry name" value="SMALL RIBOSOMAL SUBUNIT PROTEIN BS21M"/>
    <property type="match status" value="1"/>
</dbReference>
<comment type="caution">
    <text evidence="4">The sequence shown here is derived from an EMBL/GenBank/DDBJ whole genome shotgun (WGS) entry which is preliminary data.</text>
</comment>
<keyword evidence="3" id="KW-0687">Ribonucleoprotein</keyword>
<evidence type="ECO:0008006" key="6">
    <source>
        <dbReference type="Google" id="ProtNLM"/>
    </source>
</evidence>